<protein>
    <recommendedName>
        <fullName evidence="2">DUF4157 domain-containing protein</fullName>
    </recommendedName>
</protein>
<reference evidence="1" key="1">
    <citation type="submission" date="2024-07" db="EMBL/GenBank/DDBJ databases">
        <title>Complete genome sequence of Prevotella sp. YM-2024 GTC17253.</title>
        <authorList>
            <person name="Hayashi M."/>
            <person name="Muto Y."/>
            <person name="Tanaka K."/>
            <person name="Niwa H."/>
        </authorList>
    </citation>
    <scope>NUCLEOTIDE SEQUENCE</scope>
    <source>
        <strain evidence="1">GTC17253</strain>
    </source>
</reference>
<dbReference type="AlphaFoldDB" id="A0AB33IWE6"/>
<evidence type="ECO:0000313" key="1">
    <source>
        <dbReference type="EMBL" id="BFO70057.1"/>
    </source>
</evidence>
<sequence>MRIIHNRFIPFKQYDAINLFGLLFCRKGAGITLELIQHERIHTAQMLEMGFIGFYLWYVVEWFIRLFMHGRAYTHISMEREAYAHMHDPNYLLRRKHYAWWKYLRQKHQ</sequence>
<organism evidence="1">
    <name type="scientific">Prevotella sp. GTC17253</name>
    <dbReference type="NCBI Taxonomy" id="3236793"/>
    <lineage>
        <taxon>Bacteria</taxon>
        <taxon>Pseudomonadati</taxon>
        <taxon>Bacteroidota</taxon>
        <taxon>Bacteroidia</taxon>
        <taxon>Bacteroidales</taxon>
        <taxon>Prevotellaceae</taxon>
        <taxon>Prevotella</taxon>
    </lineage>
</organism>
<accession>A0AB33IWE6</accession>
<gene>
    <name evidence="1" type="ORF">GTC17253_00230</name>
</gene>
<name>A0AB33IWE6_9BACT</name>
<dbReference type="EMBL" id="AP035785">
    <property type="protein sequence ID" value="BFO70057.1"/>
    <property type="molecule type" value="Genomic_DNA"/>
</dbReference>
<evidence type="ECO:0008006" key="2">
    <source>
        <dbReference type="Google" id="ProtNLM"/>
    </source>
</evidence>
<proteinExistence type="predicted"/>